<evidence type="ECO:0000313" key="15">
    <source>
        <dbReference type="Proteomes" id="UP000694620"/>
    </source>
</evidence>
<dbReference type="OrthoDB" id="432881at2759"/>
<evidence type="ECO:0000256" key="5">
    <source>
        <dbReference type="ARBA" id="ARBA00022692"/>
    </source>
</evidence>
<dbReference type="PANTHER" id="PTHR15422:SF21">
    <property type="entry name" value="TRANSMEMBRANE REDUCTASE CYB561D2"/>
    <property type="match status" value="1"/>
</dbReference>
<reference evidence="14" key="2">
    <citation type="submission" date="2025-08" db="UniProtKB">
        <authorList>
            <consortium name="Ensembl"/>
        </authorList>
    </citation>
    <scope>IDENTIFICATION</scope>
</reference>
<proteinExistence type="predicted"/>
<evidence type="ECO:0000256" key="4">
    <source>
        <dbReference type="ARBA" id="ARBA00022617"/>
    </source>
</evidence>
<keyword evidence="15" id="KW-1185">Reference proteome</keyword>
<dbReference type="Ensembl" id="ENSECRT00000030040.1">
    <property type="protein sequence ID" value="ENSECRP00000029417.1"/>
    <property type="gene ID" value="ENSECRG00000019952.1"/>
</dbReference>
<feature type="transmembrane region" description="Helical" evidence="12">
    <location>
        <begin position="117"/>
        <end position="142"/>
    </location>
</feature>
<dbReference type="CTD" id="11068"/>
<evidence type="ECO:0000256" key="12">
    <source>
        <dbReference type="SAM" id="Phobius"/>
    </source>
</evidence>
<dbReference type="GO" id="GO:0005783">
    <property type="term" value="C:endoplasmic reticulum"/>
    <property type="evidence" value="ECO:0007669"/>
    <property type="project" value="TreeGrafter"/>
</dbReference>
<feature type="transmembrane region" description="Helical" evidence="12">
    <location>
        <begin position="189"/>
        <end position="214"/>
    </location>
</feature>
<keyword evidence="8 12" id="KW-1133">Transmembrane helix</keyword>
<dbReference type="Gene3D" id="1.20.120.1770">
    <property type="match status" value="1"/>
</dbReference>
<feature type="transmembrane region" description="Helical" evidence="12">
    <location>
        <begin position="86"/>
        <end position="105"/>
    </location>
</feature>
<dbReference type="GO" id="GO:0046872">
    <property type="term" value="F:metal ion binding"/>
    <property type="evidence" value="ECO:0007669"/>
    <property type="project" value="UniProtKB-KW"/>
</dbReference>
<evidence type="ECO:0000256" key="8">
    <source>
        <dbReference type="ARBA" id="ARBA00022989"/>
    </source>
</evidence>
<dbReference type="AlphaFoldDB" id="A0A8C4XG29"/>
<keyword evidence="9" id="KW-0408">Iron</keyword>
<reference evidence="14" key="1">
    <citation type="submission" date="2021-06" db="EMBL/GenBank/DDBJ databases">
        <authorList>
            <consortium name="Wellcome Sanger Institute Data Sharing"/>
        </authorList>
    </citation>
    <scope>NUCLEOTIDE SEQUENCE [LARGE SCALE GENOMIC DNA]</scope>
</reference>
<reference evidence="14" key="3">
    <citation type="submission" date="2025-09" db="UniProtKB">
        <authorList>
            <consortium name="Ensembl"/>
        </authorList>
    </citation>
    <scope>IDENTIFICATION</scope>
</reference>
<organism evidence="14 15">
    <name type="scientific">Erpetoichthys calabaricus</name>
    <name type="common">Rope fish</name>
    <name type="synonym">Calamoichthys calabaricus</name>
    <dbReference type="NCBI Taxonomy" id="27687"/>
    <lineage>
        <taxon>Eukaryota</taxon>
        <taxon>Metazoa</taxon>
        <taxon>Chordata</taxon>
        <taxon>Craniata</taxon>
        <taxon>Vertebrata</taxon>
        <taxon>Euteleostomi</taxon>
        <taxon>Actinopterygii</taxon>
        <taxon>Polypteriformes</taxon>
        <taxon>Polypteridae</taxon>
        <taxon>Erpetoichthys</taxon>
    </lineage>
</organism>
<dbReference type="EC" id="7.2.1.3" evidence="11"/>
<evidence type="ECO:0000256" key="6">
    <source>
        <dbReference type="ARBA" id="ARBA00022723"/>
    </source>
</evidence>
<keyword evidence="10 12" id="KW-0472">Membrane</keyword>
<dbReference type="GO" id="GO:0140571">
    <property type="term" value="F:transmembrane ascorbate ferrireductase activity"/>
    <property type="evidence" value="ECO:0007669"/>
    <property type="project" value="UniProtKB-EC"/>
</dbReference>
<accession>A0A8C4XG29</accession>
<comment type="cofactor">
    <cofactor evidence="1">
        <name>heme b</name>
        <dbReference type="ChEBI" id="CHEBI:60344"/>
    </cofactor>
</comment>
<dbReference type="GO" id="GO:0140575">
    <property type="term" value="F:transmembrane monodehydroascorbate reductase activity"/>
    <property type="evidence" value="ECO:0007669"/>
    <property type="project" value="InterPro"/>
</dbReference>
<comment type="subcellular location">
    <subcellularLocation>
        <location evidence="2">Membrane</location>
        <topology evidence="2">Multi-pass membrane protein</topology>
    </subcellularLocation>
</comment>
<dbReference type="PANTHER" id="PTHR15422">
    <property type="entry name" value="OS05G0565100 PROTEIN"/>
    <property type="match status" value="1"/>
</dbReference>
<gene>
    <name evidence="14" type="primary">CYB561D2</name>
    <name evidence="14" type="synonym">cyb561d2</name>
</gene>
<evidence type="ECO:0000256" key="2">
    <source>
        <dbReference type="ARBA" id="ARBA00004141"/>
    </source>
</evidence>
<evidence type="ECO:0000256" key="10">
    <source>
        <dbReference type="ARBA" id="ARBA00023136"/>
    </source>
</evidence>
<dbReference type="InterPro" id="IPR006593">
    <property type="entry name" value="Cyt_b561/ferric_Rdtase_TM"/>
</dbReference>
<evidence type="ECO:0000256" key="1">
    <source>
        <dbReference type="ARBA" id="ARBA00001970"/>
    </source>
</evidence>
<dbReference type="InterPro" id="IPR045150">
    <property type="entry name" value="CYB561D1/2"/>
</dbReference>
<evidence type="ECO:0000256" key="7">
    <source>
        <dbReference type="ARBA" id="ARBA00022982"/>
    </source>
</evidence>
<keyword evidence="4" id="KW-0349">Heme</keyword>
<dbReference type="Pfam" id="PF03188">
    <property type="entry name" value="Cytochrom_B561"/>
    <property type="match status" value="1"/>
</dbReference>
<dbReference type="PROSITE" id="PS50939">
    <property type="entry name" value="CYTOCHROME_B561"/>
    <property type="match status" value="1"/>
</dbReference>
<dbReference type="CDD" id="cd08761">
    <property type="entry name" value="Cyt_b561_CYB561D2_like"/>
    <property type="match status" value="1"/>
</dbReference>
<evidence type="ECO:0000259" key="13">
    <source>
        <dbReference type="PROSITE" id="PS50939"/>
    </source>
</evidence>
<feature type="transmembrane region" description="Helical" evidence="12">
    <location>
        <begin position="163"/>
        <end position="183"/>
    </location>
</feature>
<feature type="transmembrane region" description="Helical" evidence="12">
    <location>
        <begin position="43"/>
        <end position="66"/>
    </location>
</feature>
<dbReference type="GO" id="GO:0016020">
    <property type="term" value="C:membrane"/>
    <property type="evidence" value="ECO:0007669"/>
    <property type="project" value="UniProtKB-SubCell"/>
</dbReference>
<keyword evidence="3" id="KW-0813">Transport</keyword>
<feature type="transmembrane region" description="Helical" evidence="12">
    <location>
        <begin position="20"/>
        <end position="37"/>
    </location>
</feature>
<dbReference type="Proteomes" id="UP000694620">
    <property type="component" value="Chromosome 18"/>
</dbReference>
<sequence>MKGLESESRVYSILRRVSGVIAHALCLVFTVFIAVLARPGTSLFSWHPFLMTLSFSLFMTEAVLIFSPDSSPIQKFSHKMKGRYHWILQALAVSCGSLGWAAIFYNKQLNQKPHFATWHGLIGLLTILYAVMQSLGGISLLYPKLADGWSLAKLKRYHSTSGLVCYLLGCTSLLLGMSSLWFTTAVHSLGWYAATLCPVLCGLVIMNQVSSIYVTRKQTRP</sequence>
<dbReference type="GeneTree" id="ENSGT00440000038072"/>
<evidence type="ECO:0000313" key="14">
    <source>
        <dbReference type="Ensembl" id="ENSECRP00000029417.1"/>
    </source>
</evidence>
<evidence type="ECO:0000256" key="3">
    <source>
        <dbReference type="ARBA" id="ARBA00022448"/>
    </source>
</evidence>
<feature type="domain" description="Cytochrome b561" evidence="13">
    <location>
        <begin position="14"/>
        <end position="216"/>
    </location>
</feature>
<keyword evidence="7" id="KW-0249">Electron transport</keyword>
<name>A0A8C4XG29_ERPCA</name>
<keyword evidence="5 12" id="KW-0812">Transmembrane</keyword>
<dbReference type="SMART" id="SM00665">
    <property type="entry name" value="B561"/>
    <property type="match status" value="1"/>
</dbReference>
<keyword evidence="6" id="KW-0479">Metal-binding</keyword>
<evidence type="ECO:0000256" key="9">
    <source>
        <dbReference type="ARBA" id="ARBA00023004"/>
    </source>
</evidence>
<evidence type="ECO:0000256" key="11">
    <source>
        <dbReference type="ARBA" id="ARBA00024225"/>
    </source>
</evidence>
<protein>
    <recommendedName>
        <fullName evidence="11">ascorbate ferrireductase (transmembrane)</fullName>
        <ecNumber evidence="11">7.2.1.3</ecNumber>
    </recommendedName>
</protein>